<evidence type="ECO:0000313" key="1">
    <source>
        <dbReference type="EMBL" id="MEJ1088244.1"/>
    </source>
</evidence>
<dbReference type="InterPro" id="IPR008441">
    <property type="entry name" value="AfumC-like_glycosyl_Trfase"/>
</dbReference>
<organism evidence="1 2">
    <name type="scientific">Microbacterium bandirmense</name>
    <dbReference type="NCBI Taxonomy" id="3122050"/>
    <lineage>
        <taxon>Bacteria</taxon>
        <taxon>Bacillati</taxon>
        <taxon>Actinomycetota</taxon>
        <taxon>Actinomycetes</taxon>
        <taxon>Micrococcales</taxon>
        <taxon>Microbacteriaceae</taxon>
        <taxon>Microbacterium</taxon>
    </lineage>
</organism>
<protein>
    <submittedName>
        <fullName evidence="1">Capsular polysaccharide synthesis protein</fullName>
    </submittedName>
</protein>
<accession>A0ABU8LA89</accession>
<dbReference type="EMBL" id="JBBDGM010000005">
    <property type="protein sequence ID" value="MEJ1088244.1"/>
    <property type="molecule type" value="Genomic_DNA"/>
</dbReference>
<reference evidence="1 2" key="1">
    <citation type="submission" date="2024-02" db="EMBL/GenBank/DDBJ databases">
        <authorList>
            <person name="Saticioglu I.B."/>
        </authorList>
    </citation>
    <scope>NUCLEOTIDE SEQUENCE [LARGE SCALE GENOMIC DNA]</scope>
    <source>
        <strain evidence="1 2">Mu-80</strain>
    </source>
</reference>
<keyword evidence="2" id="KW-1185">Reference proteome</keyword>
<evidence type="ECO:0000313" key="2">
    <source>
        <dbReference type="Proteomes" id="UP001371224"/>
    </source>
</evidence>
<dbReference type="RefSeq" id="WP_337331910.1">
    <property type="nucleotide sequence ID" value="NZ_JBBDGM010000005.1"/>
</dbReference>
<dbReference type="Proteomes" id="UP001371224">
    <property type="component" value="Unassembled WGS sequence"/>
</dbReference>
<dbReference type="Gene3D" id="3.90.550.20">
    <property type="match status" value="1"/>
</dbReference>
<dbReference type="InterPro" id="IPR029044">
    <property type="entry name" value="Nucleotide-diphossugar_trans"/>
</dbReference>
<comment type="caution">
    <text evidence="1">The sequence shown here is derived from an EMBL/GenBank/DDBJ whole genome shotgun (WGS) entry which is preliminary data.</text>
</comment>
<sequence length="286" mass="33067">MIMGKPGFIKRSATLVVRRWTDSVAYRNLVSLRARISARVLRRQPFWYGQYPHTFLERRPPEDLGGPSELPRVIWSVWTGANEMSAVRKAGLEQLRAMAAPVPVVLVTAENLEQYLIEGHPLHAAYEDLSYTHRSDYLRAYLMYHYGGAYCDIKPMTTSWEQHFSRMENDSAWLLSTALPSPHETGNNRGRLGRHMRRYYRSLPTGGMLLARSHTPLTAEWLREVERTLTYAAPALAEHPRKQSDPGYPFEWMDLIGDILQPLALKYGDHVMIDPKPWWDVKADYR</sequence>
<name>A0ABU8LA89_9MICO</name>
<gene>
    <name evidence="1" type="ORF">WDU99_07945</name>
</gene>
<proteinExistence type="predicted"/>
<dbReference type="Pfam" id="PF05704">
    <property type="entry name" value="Caps_synth"/>
    <property type="match status" value="1"/>
</dbReference>
<dbReference type="SUPFAM" id="SSF53448">
    <property type="entry name" value="Nucleotide-diphospho-sugar transferases"/>
    <property type="match status" value="1"/>
</dbReference>